<evidence type="ECO:0000259" key="7">
    <source>
        <dbReference type="PROSITE" id="PS51462"/>
    </source>
</evidence>
<keyword evidence="9" id="KW-1185">Reference proteome</keyword>
<dbReference type="InterPro" id="IPR000086">
    <property type="entry name" value="NUDIX_hydrolase_dom"/>
</dbReference>
<dbReference type="GO" id="GO:0035539">
    <property type="term" value="F:8-oxo-7,8-dihydrodeoxyguanosine triphosphate pyrophosphatase activity"/>
    <property type="evidence" value="ECO:0007669"/>
    <property type="project" value="UniProtKB-EC"/>
</dbReference>
<dbReference type="SUPFAM" id="SSF55811">
    <property type="entry name" value="Nudix"/>
    <property type="match status" value="1"/>
</dbReference>
<proteinExistence type="predicted"/>
<dbReference type="PANTHER" id="PTHR12992:SF11">
    <property type="entry name" value="MITOCHONDRIAL COENZYME A DIPHOSPHATASE NUDT8"/>
    <property type="match status" value="1"/>
</dbReference>
<evidence type="ECO:0000256" key="3">
    <source>
        <dbReference type="ARBA" id="ARBA00022723"/>
    </source>
</evidence>
<dbReference type="InterPro" id="IPR045121">
    <property type="entry name" value="CoAse"/>
</dbReference>
<keyword evidence="5" id="KW-0460">Magnesium</keyword>
<evidence type="ECO:0000256" key="2">
    <source>
        <dbReference type="ARBA" id="ARBA00001946"/>
    </source>
</evidence>
<evidence type="ECO:0000256" key="6">
    <source>
        <dbReference type="ARBA" id="ARBA00023211"/>
    </source>
</evidence>
<keyword evidence="4 8" id="KW-0378">Hydrolase</keyword>
<dbReference type="CDD" id="cd03426">
    <property type="entry name" value="NUDIX_CoAse_Nudt7"/>
    <property type="match status" value="1"/>
</dbReference>
<dbReference type="PANTHER" id="PTHR12992">
    <property type="entry name" value="NUDIX HYDROLASE"/>
    <property type="match status" value="1"/>
</dbReference>
<organism evidence="8 9">
    <name type="scientific">Candidatus Cetobacterium colombiensis</name>
    <dbReference type="NCBI Taxonomy" id="3073100"/>
    <lineage>
        <taxon>Bacteria</taxon>
        <taxon>Fusobacteriati</taxon>
        <taxon>Fusobacteriota</taxon>
        <taxon>Fusobacteriia</taxon>
        <taxon>Fusobacteriales</taxon>
        <taxon>Fusobacteriaceae</taxon>
        <taxon>Cetobacterium</taxon>
    </lineage>
</organism>
<dbReference type="Pfam" id="PF00293">
    <property type="entry name" value="NUDIX"/>
    <property type="match status" value="1"/>
</dbReference>
<keyword evidence="6" id="KW-0464">Manganese</keyword>
<dbReference type="Gene3D" id="3.90.79.10">
    <property type="entry name" value="Nucleoside Triphosphate Pyrophosphohydrolase"/>
    <property type="match status" value="1"/>
</dbReference>
<evidence type="ECO:0000256" key="5">
    <source>
        <dbReference type="ARBA" id="ARBA00022842"/>
    </source>
</evidence>
<comment type="cofactor">
    <cofactor evidence="2">
        <name>Mg(2+)</name>
        <dbReference type="ChEBI" id="CHEBI:18420"/>
    </cofactor>
</comment>
<evidence type="ECO:0000256" key="4">
    <source>
        <dbReference type="ARBA" id="ARBA00022801"/>
    </source>
</evidence>
<evidence type="ECO:0000256" key="1">
    <source>
        <dbReference type="ARBA" id="ARBA00001936"/>
    </source>
</evidence>
<comment type="cofactor">
    <cofactor evidence="1">
        <name>Mn(2+)</name>
        <dbReference type="ChEBI" id="CHEBI:29035"/>
    </cofactor>
</comment>
<gene>
    <name evidence="8" type="ORF">RFV38_07825</name>
</gene>
<accession>A0ABU4WA45</accession>
<dbReference type="EMBL" id="JAVIKH010000009">
    <property type="protein sequence ID" value="MDX8336403.1"/>
    <property type="molecule type" value="Genomic_DNA"/>
</dbReference>
<evidence type="ECO:0000313" key="9">
    <source>
        <dbReference type="Proteomes" id="UP001279681"/>
    </source>
</evidence>
<dbReference type="InterPro" id="IPR015797">
    <property type="entry name" value="NUDIX_hydrolase-like_dom_sf"/>
</dbReference>
<protein>
    <submittedName>
        <fullName evidence="8">CoA pyrophosphatase</fullName>
        <ecNumber evidence="8">3.6.1.55</ecNumber>
    </submittedName>
</protein>
<comment type="caution">
    <text evidence="8">The sequence shown here is derived from an EMBL/GenBank/DDBJ whole genome shotgun (WGS) entry which is preliminary data.</text>
</comment>
<reference evidence="9" key="1">
    <citation type="submission" date="2023-07" db="EMBL/GenBank/DDBJ databases">
        <authorList>
            <person name="Colorado M.A."/>
            <person name="Villamil L.M."/>
            <person name="Melo J.F."/>
            <person name="Rodriguez J.A."/>
            <person name="Ruiz R.Y."/>
        </authorList>
    </citation>
    <scope>NUCLEOTIDE SEQUENCE [LARGE SCALE GENOMIC DNA]</scope>
    <source>
        <strain evidence="9">C33</strain>
    </source>
</reference>
<feature type="domain" description="Nudix hydrolase" evidence="7">
    <location>
        <begin position="14"/>
        <end position="152"/>
    </location>
</feature>
<keyword evidence="3" id="KW-0479">Metal-binding</keyword>
<sequence length="202" mass="23429">MKLDFTEKIIGKERYFNSAVIVLVVEKNKEKYFLFEKRAATVRQGGDISLPGGKIEKEETSLDAALRECHEEIGIKGIRVEGKIGTLVIPSGIMVEAFLGFVEDYELKNLKINEHEVEECFLVPVEFFKNNKPRIEKLEVETKPYYYEGGIKYVFPAEELNLPKIYHSPWKSPPREVFLYIYEDKVIWGLTAEIIKESIKYL</sequence>
<dbReference type="EC" id="3.6.1.55" evidence="8"/>
<dbReference type="Proteomes" id="UP001279681">
    <property type="component" value="Unassembled WGS sequence"/>
</dbReference>
<evidence type="ECO:0000313" key="8">
    <source>
        <dbReference type="EMBL" id="MDX8336403.1"/>
    </source>
</evidence>
<dbReference type="PROSITE" id="PS51462">
    <property type="entry name" value="NUDIX"/>
    <property type="match status" value="1"/>
</dbReference>
<dbReference type="RefSeq" id="WP_320313807.1">
    <property type="nucleotide sequence ID" value="NZ_JAVIKH010000009.1"/>
</dbReference>
<name>A0ABU4WA45_9FUSO</name>